<dbReference type="RefSeq" id="WP_186886749.1">
    <property type="nucleotide sequence ID" value="NZ_JACONZ010000001.1"/>
</dbReference>
<evidence type="ECO:0000259" key="5">
    <source>
        <dbReference type="PROSITE" id="PS50995"/>
    </source>
</evidence>
<dbReference type="SMART" id="SM00347">
    <property type="entry name" value="HTH_MARR"/>
    <property type="match status" value="1"/>
</dbReference>
<dbReference type="Pfam" id="PF01047">
    <property type="entry name" value="MarR"/>
    <property type="match status" value="1"/>
</dbReference>
<reference evidence="6" key="1">
    <citation type="submission" date="2020-08" db="EMBL/GenBank/DDBJ databases">
        <title>Genome public.</title>
        <authorList>
            <person name="Liu C."/>
            <person name="Sun Q."/>
        </authorList>
    </citation>
    <scope>NUCLEOTIDE SEQUENCE</scope>
    <source>
        <strain evidence="6">BX8</strain>
    </source>
</reference>
<protein>
    <submittedName>
        <fullName evidence="6">MarR family transcriptional regulator</fullName>
    </submittedName>
</protein>
<name>A0A923I7I3_9FIRM</name>
<dbReference type="AlphaFoldDB" id="A0A923I7I3"/>
<comment type="caution">
    <text evidence="6">The sequence shown here is derived from an EMBL/GenBank/DDBJ whole genome shotgun (WGS) entry which is preliminary data.</text>
</comment>
<keyword evidence="1" id="KW-0805">Transcription regulation</keyword>
<dbReference type="PROSITE" id="PS50995">
    <property type="entry name" value="HTH_MARR_2"/>
    <property type="match status" value="1"/>
</dbReference>
<dbReference type="Proteomes" id="UP000659630">
    <property type="component" value="Unassembled WGS sequence"/>
</dbReference>
<evidence type="ECO:0000256" key="2">
    <source>
        <dbReference type="ARBA" id="ARBA00023125"/>
    </source>
</evidence>
<evidence type="ECO:0000256" key="3">
    <source>
        <dbReference type="ARBA" id="ARBA00023163"/>
    </source>
</evidence>
<keyword evidence="4" id="KW-0175">Coiled coil</keyword>
<dbReference type="InterPro" id="IPR036390">
    <property type="entry name" value="WH_DNA-bd_sf"/>
</dbReference>
<organism evidence="6 7">
    <name type="scientific">Anaerofilum hominis</name>
    <dbReference type="NCBI Taxonomy" id="2763016"/>
    <lineage>
        <taxon>Bacteria</taxon>
        <taxon>Bacillati</taxon>
        <taxon>Bacillota</taxon>
        <taxon>Clostridia</taxon>
        <taxon>Eubacteriales</taxon>
        <taxon>Oscillospiraceae</taxon>
        <taxon>Anaerofilum</taxon>
    </lineage>
</organism>
<keyword evidence="2" id="KW-0238">DNA-binding</keyword>
<evidence type="ECO:0000256" key="4">
    <source>
        <dbReference type="SAM" id="Coils"/>
    </source>
</evidence>
<dbReference type="PANTHER" id="PTHR42756">
    <property type="entry name" value="TRANSCRIPTIONAL REGULATOR, MARR"/>
    <property type="match status" value="1"/>
</dbReference>
<dbReference type="InterPro" id="IPR000835">
    <property type="entry name" value="HTH_MarR-typ"/>
</dbReference>
<dbReference type="PRINTS" id="PR00598">
    <property type="entry name" value="HTHMARR"/>
</dbReference>
<dbReference type="Gene3D" id="1.10.10.10">
    <property type="entry name" value="Winged helix-like DNA-binding domain superfamily/Winged helix DNA-binding domain"/>
    <property type="match status" value="1"/>
</dbReference>
<keyword evidence="7" id="KW-1185">Reference proteome</keyword>
<dbReference type="InterPro" id="IPR036388">
    <property type="entry name" value="WH-like_DNA-bd_sf"/>
</dbReference>
<evidence type="ECO:0000256" key="1">
    <source>
        <dbReference type="ARBA" id="ARBA00023015"/>
    </source>
</evidence>
<feature type="coiled-coil region" evidence="4">
    <location>
        <begin position="129"/>
        <end position="156"/>
    </location>
</feature>
<dbReference type="GO" id="GO:0003677">
    <property type="term" value="F:DNA binding"/>
    <property type="evidence" value="ECO:0007669"/>
    <property type="project" value="UniProtKB-KW"/>
</dbReference>
<dbReference type="GO" id="GO:0003700">
    <property type="term" value="F:DNA-binding transcription factor activity"/>
    <property type="evidence" value="ECO:0007669"/>
    <property type="project" value="InterPro"/>
</dbReference>
<dbReference type="PANTHER" id="PTHR42756:SF2">
    <property type="entry name" value="MARR FAMILY REGULATORY PROTEIN"/>
    <property type="match status" value="1"/>
</dbReference>
<accession>A0A923I7I3</accession>
<evidence type="ECO:0000313" key="7">
    <source>
        <dbReference type="Proteomes" id="UP000659630"/>
    </source>
</evidence>
<feature type="domain" description="HTH marR-type" evidence="5">
    <location>
        <begin position="5"/>
        <end position="137"/>
    </location>
</feature>
<evidence type="ECO:0000313" key="6">
    <source>
        <dbReference type="EMBL" id="MBC5580392.1"/>
    </source>
</evidence>
<dbReference type="EMBL" id="JACONZ010000001">
    <property type="protein sequence ID" value="MBC5580392.1"/>
    <property type="molecule type" value="Genomic_DNA"/>
</dbReference>
<proteinExistence type="predicted"/>
<sequence>MKQLQDPVLREVGALFRSAHALYDSKYRRLDLQRGQFIFLTRICECPGIRQADLAALLRVDKTTVAKVVPKFLRSGYLTRRRDEQDERVWRLYPTPRALELYDLVIEEENRSARACFAGFSAEEQAAARRLLRRMRENCEADLEAYRKEQKNDQKSG</sequence>
<keyword evidence="3" id="KW-0804">Transcription</keyword>
<gene>
    <name evidence="6" type="ORF">H8S23_02625</name>
</gene>
<dbReference type="SUPFAM" id="SSF46785">
    <property type="entry name" value="Winged helix' DNA-binding domain"/>
    <property type="match status" value="1"/>
</dbReference>